<evidence type="ECO:0000256" key="1">
    <source>
        <dbReference type="SAM" id="MobiDB-lite"/>
    </source>
</evidence>
<feature type="transmembrane region" description="Helical" evidence="2">
    <location>
        <begin position="477"/>
        <end position="499"/>
    </location>
</feature>
<evidence type="ECO:0000313" key="6">
    <source>
        <dbReference type="Proteomes" id="UP001501676"/>
    </source>
</evidence>
<sequence length="616" mass="65311">MPAALGVAAVSLAGLCVATPAQAAPPTCVPATAAAAADYFDRTVPAKLARDDVPGAVVSVVSGTRTVFTAGYGQADVARAVPMDGDRSLVRIASITKLFTATAVMQQVEAGRLDLDVDVNSYLKDFEVPRTYPQPITLRMLLSHTAGFEDRIMGTGARTAADVQPLGEYLAENMPDRIRPPGVVSAYSNYGAALAGYLVQLVSGEPYDQYIQRHVLAPLRMDHTTASEPVPKALAGDLARSYGDDGAVPFTFDQLTPDGAISATASDMAHFAIAHLNQGTYGSERILAPKTVATMHTRSFSADPRLGGGYAHGFVDRTFNGHRVLMHDGSWEGFGSALLLIPDCDLGMFFSVNSADGFEVLGEVIEGFLDRFAPGSAPTASGDETNPPQAGFYAPTRRNASGMEKLLTLLGPARLRVEDDGSIRFRSKTWTPQGDGSYRSDDDHLVAVSGSDGVRYVATDGPTFELLDRAKTLPFNLGVLVAFAVAALSALAIPIAAVWRRFRRRSIRPGVRRTWRVSRGLAAGAALLGLGFLVGLAAALFGDTSAYIYGAPLGFRLLFFLPLIALALTAGAVGCTIAGWRGAAVVSRVHQVVLLGGLGALAWFCWQWNLLGWQFG</sequence>
<name>A0ABP6STT0_9ACTN</name>
<dbReference type="InterPro" id="IPR001466">
    <property type="entry name" value="Beta-lactam-related"/>
</dbReference>
<accession>A0ABP6STT0</accession>
<evidence type="ECO:0000256" key="3">
    <source>
        <dbReference type="SAM" id="SignalP"/>
    </source>
</evidence>
<feature type="signal peptide" evidence="3">
    <location>
        <begin position="1"/>
        <end position="23"/>
    </location>
</feature>
<dbReference type="Gene3D" id="3.40.710.10">
    <property type="entry name" value="DD-peptidase/beta-lactamase superfamily"/>
    <property type="match status" value="1"/>
</dbReference>
<gene>
    <name evidence="5" type="ORF">GCM10020369_15260</name>
</gene>
<dbReference type="InterPro" id="IPR012338">
    <property type="entry name" value="Beta-lactam/transpept-like"/>
</dbReference>
<keyword evidence="3" id="KW-0732">Signal</keyword>
<protein>
    <submittedName>
        <fullName evidence="5">Serine hydrolase</fullName>
    </submittedName>
</protein>
<evidence type="ECO:0000256" key="2">
    <source>
        <dbReference type="SAM" id="Phobius"/>
    </source>
</evidence>
<dbReference type="InterPro" id="IPR050491">
    <property type="entry name" value="AmpC-like"/>
</dbReference>
<feature type="chain" id="PRO_5047440076" evidence="3">
    <location>
        <begin position="24"/>
        <end position="616"/>
    </location>
</feature>
<feature type="transmembrane region" description="Helical" evidence="2">
    <location>
        <begin position="520"/>
        <end position="541"/>
    </location>
</feature>
<reference evidence="6" key="1">
    <citation type="journal article" date="2019" name="Int. J. Syst. Evol. Microbiol.">
        <title>The Global Catalogue of Microorganisms (GCM) 10K type strain sequencing project: providing services to taxonomists for standard genome sequencing and annotation.</title>
        <authorList>
            <consortium name="The Broad Institute Genomics Platform"/>
            <consortium name="The Broad Institute Genome Sequencing Center for Infectious Disease"/>
            <person name="Wu L."/>
            <person name="Ma J."/>
        </authorList>
    </citation>
    <scope>NUCLEOTIDE SEQUENCE [LARGE SCALE GENOMIC DNA]</scope>
    <source>
        <strain evidence="6">JCM 9458</strain>
    </source>
</reference>
<proteinExistence type="predicted"/>
<organism evidence="5 6">
    <name type="scientific">Cryptosporangium minutisporangium</name>
    <dbReference type="NCBI Taxonomy" id="113569"/>
    <lineage>
        <taxon>Bacteria</taxon>
        <taxon>Bacillati</taxon>
        <taxon>Actinomycetota</taxon>
        <taxon>Actinomycetes</taxon>
        <taxon>Cryptosporangiales</taxon>
        <taxon>Cryptosporangiaceae</taxon>
        <taxon>Cryptosporangium</taxon>
    </lineage>
</organism>
<feature type="compositionally biased region" description="Polar residues" evidence="1">
    <location>
        <begin position="378"/>
        <end position="388"/>
    </location>
</feature>
<dbReference type="PANTHER" id="PTHR46825">
    <property type="entry name" value="D-ALANYL-D-ALANINE-CARBOXYPEPTIDASE/ENDOPEPTIDASE AMPH"/>
    <property type="match status" value="1"/>
</dbReference>
<feature type="region of interest" description="Disordered" evidence="1">
    <location>
        <begin position="376"/>
        <end position="396"/>
    </location>
</feature>
<dbReference type="GO" id="GO:0016787">
    <property type="term" value="F:hydrolase activity"/>
    <property type="evidence" value="ECO:0007669"/>
    <property type="project" value="UniProtKB-KW"/>
</dbReference>
<feature type="domain" description="Beta-lactamase-related" evidence="4">
    <location>
        <begin position="40"/>
        <end position="357"/>
    </location>
</feature>
<comment type="caution">
    <text evidence="5">The sequence shown here is derived from an EMBL/GenBank/DDBJ whole genome shotgun (WGS) entry which is preliminary data.</text>
</comment>
<dbReference type="Pfam" id="PF00144">
    <property type="entry name" value="Beta-lactamase"/>
    <property type="match status" value="1"/>
</dbReference>
<keyword evidence="2" id="KW-1133">Transmembrane helix</keyword>
<keyword evidence="6" id="KW-1185">Reference proteome</keyword>
<keyword evidence="2" id="KW-0812">Transmembrane</keyword>
<dbReference type="Proteomes" id="UP001501676">
    <property type="component" value="Unassembled WGS sequence"/>
</dbReference>
<feature type="transmembrane region" description="Helical" evidence="2">
    <location>
        <begin position="553"/>
        <end position="580"/>
    </location>
</feature>
<evidence type="ECO:0000313" key="5">
    <source>
        <dbReference type="EMBL" id="GAA3384665.1"/>
    </source>
</evidence>
<keyword evidence="5" id="KW-0378">Hydrolase</keyword>
<dbReference type="SUPFAM" id="SSF56601">
    <property type="entry name" value="beta-lactamase/transpeptidase-like"/>
    <property type="match status" value="1"/>
</dbReference>
<dbReference type="EMBL" id="BAAAYN010000008">
    <property type="protein sequence ID" value="GAA3384665.1"/>
    <property type="molecule type" value="Genomic_DNA"/>
</dbReference>
<keyword evidence="2" id="KW-0472">Membrane</keyword>
<evidence type="ECO:0000259" key="4">
    <source>
        <dbReference type="Pfam" id="PF00144"/>
    </source>
</evidence>
<feature type="transmembrane region" description="Helical" evidence="2">
    <location>
        <begin position="592"/>
        <end position="611"/>
    </location>
</feature>
<dbReference type="PANTHER" id="PTHR46825:SF9">
    <property type="entry name" value="BETA-LACTAMASE-RELATED DOMAIN-CONTAINING PROTEIN"/>
    <property type="match status" value="1"/>
</dbReference>